<dbReference type="Pfam" id="PF18962">
    <property type="entry name" value="Por_Secre_tail"/>
    <property type="match status" value="1"/>
</dbReference>
<dbReference type="RefSeq" id="WP_167269313.1">
    <property type="nucleotide sequence ID" value="NZ_JAASQJ010000002.1"/>
</dbReference>
<proteinExistence type="inferred from homology"/>
<organism evidence="5 6">
    <name type="scientific">Dyadobacter arcticus</name>
    <dbReference type="NCBI Taxonomy" id="1078754"/>
    <lineage>
        <taxon>Bacteria</taxon>
        <taxon>Pseudomonadati</taxon>
        <taxon>Bacteroidota</taxon>
        <taxon>Cytophagia</taxon>
        <taxon>Cytophagales</taxon>
        <taxon>Spirosomataceae</taxon>
        <taxon>Dyadobacter</taxon>
    </lineage>
</organism>
<feature type="signal peptide" evidence="3">
    <location>
        <begin position="1"/>
        <end position="24"/>
    </location>
</feature>
<keyword evidence="2 3" id="KW-0732">Signal</keyword>
<dbReference type="NCBIfam" id="TIGR04183">
    <property type="entry name" value="Por_Secre_tail"/>
    <property type="match status" value="1"/>
</dbReference>
<dbReference type="InterPro" id="IPR021884">
    <property type="entry name" value="Ice-bd_prot"/>
</dbReference>
<evidence type="ECO:0000313" key="6">
    <source>
        <dbReference type="Proteomes" id="UP001179181"/>
    </source>
</evidence>
<name>A0ABX0UM38_9BACT</name>
<feature type="chain" id="PRO_5045146023" description="Secretion system C-terminal sorting domain-containing protein" evidence="3">
    <location>
        <begin position="25"/>
        <end position="407"/>
    </location>
</feature>
<accession>A0ABX0UM38</accession>
<keyword evidence="6" id="KW-1185">Reference proteome</keyword>
<sequence>MTRLHLLIQLLSWTAFCGSSFGQAPDLASAADFAVFTSAGAFNNDGTSIVTGDIGTNVGAFSFSPGLVIGETHVADAVSDQAETDLASAYSSLTAQSCGAPLAVTLGNNQILGPNVYCIGAAATLDGTLILDGGGDPNALFIFKIDGAFSTSSRSNVVLINSATFDNVYWQVTGRFDLGDNSVFRGTVVGGGAIELAEGSAVVGRVLTTAGAIDLHNNMVVSSEASLPVTLISFEAKKGEGQTARLRWATTAETNSDRFDIEHSANGKKWDKLGTVLAKGNSASLVNYEYIDESPWKGVNMYRLKMIDSDGSFAYSRIRTVKNSATERLVIYPNPTVDKLTLVVDDISQVQRIQLNDISGKVIFSKEKGASANLSTEIDVKNLPSGFYVVRITRSEGAIAFMKVLKQ</sequence>
<gene>
    <name evidence="5" type="ORF">FHS68_001865</name>
</gene>
<reference evidence="5 6" key="1">
    <citation type="submission" date="2020-03" db="EMBL/GenBank/DDBJ databases">
        <title>Genomic Encyclopedia of Type Strains, Phase IV (KMG-IV): sequencing the most valuable type-strain genomes for metagenomic binning, comparative biology and taxonomic classification.</title>
        <authorList>
            <person name="Goeker M."/>
        </authorList>
    </citation>
    <scope>NUCLEOTIDE SEQUENCE [LARGE SCALE GENOMIC DNA]</scope>
    <source>
        <strain evidence="5 6">DSM 102865</strain>
    </source>
</reference>
<feature type="domain" description="Secretion system C-terminal sorting" evidence="4">
    <location>
        <begin position="331"/>
        <end position="399"/>
    </location>
</feature>
<evidence type="ECO:0000313" key="5">
    <source>
        <dbReference type="EMBL" id="NIJ52695.1"/>
    </source>
</evidence>
<dbReference type="Pfam" id="PF11999">
    <property type="entry name" value="Ice_binding"/>
    <property type="match status" value="1"/>
</dbReference>
<protein>
    <recommendedName>
        <fullName evidence="4">Secretion system C-terminal sorting domain-containing protein</fullName>
    </recommendedName>
</protein>
<evidence type="ECO:0000256" key="1">
    <source>
        <dbReference type="ARBA" id="ARBA00005445"/>
    </source>
</evidence>
<dbReference type="EMBL" id="JAASQJ010000002">
    <property type="protein sequence ID" value="NIJ52695.1"/>
    <property type="molecule type" value="Genomic_DNA"/>
</dbReference>
<evidence type="ECO:0000256" key="3">
    <source>
        <dbReference type="SAM" id="SignalP"/>
    </source>
</evidence>
<comment type="similarity">
    <text evidence="1">Belongs to the ice-binding protein family.</text>
</comment>
<dbReference type="Proteomes" id="UP001179181">
    <property type="component" value="Unassembled WGS sequence"/>
</dbReference>
<evidence type="ECO:0000259" key="4">
    <source>
        <dbReference type="Pfam" id="PF18962"/>
    </source>
</evidence>
<dbReference type="InterPro" id="IPR026444">
    <property type="entry name" value="Secre_tail"/>
</dbReference>
<evidence type="ECO:0000256" key="2">
    <source>
        <dbReference type="ARBA" id="ARBA00022729"/>
    </source>
</evidence>
<comment type="caution">
    <text evidence="5">The sequence shown here is derived from an EMBL/GenBank/DDBJ whole genome shotgun (WGS) entry which is preliminary data.</text>
</comment>